<protein>
    <submittedName>
        <fullName evidence="3">Transposase</fullName>
    </submittedName>
</protein>
<dbReference type="InterPro" id="IPR003346">
    <property type="entry name" value="Transposase_20"/>
</dbReference>
<evidence type="ECO:0000259" key="2">
    <source>
        <dbReference type="Pfam" id="PF02371"/>
    </source>
</evidence>
<evidence type="ECO:0000259" key="1">
    <source>
        <dbReference type="Pfam" id="PF01548"/>
    </source>
</evidence>
<dbReference type="InterPro" id="IPR002525">
    <property type="entry name" value="Transp_IS110-like_N"/>
</dbReference>
<evidence type="ECO:0000313" key="3">
    <source>
        <dbReference type="EMBL" id="OAQ06737.1"/>
    </source>
</evidence>
<feature type="domain" description="Transposase IS116/IS110/IS902 C-terminal" evidence="2">
    <location>
        <begin position="267"/>
        <end position="356"/>
    </location>
</feature>
<dbReference type="InterPro" id="IPR047650">
    <property type="entry name" value="Transpos_IS110"/>
</dbReference>
<name>A0A179C914_9LACO</name>
<organism evidence="3 4">
    <name type="scientific">Ligilactobacillus aviarius</name>
    <dbReference type="NCBI Taxonomy" id="1606"/>
    <lineage>
        <taxon>Bacteria</taxon>
        <taxon>Bacillati</taxon>
        <taxon>Bacillota</taxon>
        <taxon>Bacilli</taxon>
        <taxon>Lactobacillales</taxon>
        <taxon>Lactobacillaceae</taxon>
        <taxon>Ligilactobacillus</taxon>
    </lineage>
</organism>
<dbReference type="GO" id="GO:0003677">
    <property type="term" value="F:DNA binding"/>
    <property type="evidence" value="ECO:0007669"/>
    <property type="project" value="InterPro"/>
</dbReference>
<dbReference type="Pfam" id="PF01548">
    <property type="entry name" value="DEDD_Tnp_IS110"/>
    <property type="match status" value="1"/>
</dbReference>
<dbReference type="NCBIfam" id="NF033542">
    <property type="entry name" value="transpos_IS110"/>
    <property type="match status" value="1"/>
</dbReference>
<dbReference type="GO" id="GO:0004803">
    <property type="term" value="F:transposase activity"/>
    <property type="evidence" value="ECO:0007669"/>
    <property type="project" value="InterPro"/>
</dbReference>
<proteinExistence type="predicted"/>
<dbReference type="PANTHER" id="PTHR33055">
    <property type="entry name" value="TRANSPOSASE FOR INSERTION SEQUENCE ELEMENT IS1111A"/>
    <property type="match status" value="1"/>
</dbReference>
<dbReference type="RefSeq" id="WP_064208659.1">
    <property type="nucleotide sequence ID" value="NZ_LVKC01000035.1"/>
</dbReference>
<feature type="domain" description="Transposase IS110-like N-terminal" evidence="1">
    <location>
        <begin position="6"/>
        <end position="155"/>
    </location>
</feature>
<comment type="caution">
    <text evidence="3">The sequence shown here is derived from an EMBL/GenBank/DDBJ whole genome shotgun (WGS) entry which is preliminary data.</text>
</comment>
<dbReference type="AlphaFoldDB" id="A0A179C914"/>
<sequence length="401" mass="46076">MRFVFGIDVSKVTSNVAIAIDGQVFNEFKITNDSLGFNQLLTQLQQVNQPEVVFEATGVYSRRLRTFLQKNNVDYVQLNPLAAKKQLDSLRPNKTDRNDARHLAETQFILNRVSTYQQDPIYQELLDQSRFYQQINEDLVRDKNRLHRILQSVFPEYEQFLSCPSGKLYWQVLITLPTPTQILSYDVDSLAIKIKTCSERNISDKRSRQLAARLINLAQLSFQSVTDDSSLIDQVRYYANELLRLDALKKKIVTKMLSIAKQLPDLTILESIPGIGETTAVLLLAELGDIRRFNNANKINAFVGIDLRHYESGNFVAADHISKRGNSYARKLLYRTIGNIASAARFQPSHINDYYQKRKKQSSLPTKKIAIACVHKLIRTIYHLIIHNQFYDYAKAKEQVA</sequence>
<dbReference type="OrthoDB" id="9790935at2"/>
<accession>A0A179C914</accession>
<dbReference type="PANTHER" id="PTHR33055:SF13">
    <property type="entry name" value="TRANSPOSASE"/>
    <property type="match status" value="1"/>
</dbReference>
<evidence type="ECO:0000313" key="4">
    <source>
        <dbReference type="Proteomes" id="UP000078520"/>
    </source>
</evidence>
<dbReference type="Pfam" id="PF02371">
    <property type="entry name" value="Transposase_20"/>
    <property type="match status" value="1"/>
</dbReference>
<dbReference type="Proteomes" id="UP000078520">
    <property type="component" value="Unassembled WGS sequence"/>
</dbReference>
<dbReference type="GO" id="GO:0006313">
    <property type="term" value="P:DNA transposition"/>
    <property type="evidence" value="ECO:0007669"/>
    <property type="project" value="InterPro"/>
</dbReference>
<gene>
    <name evidence="3" type="ORF">A3O14_07545</name>
</gene>
<reference evidence="4" key="1">
    <citation type="submission" date="2016-03" db="EMBL/GenBank/DDBJ databases">
        <authorList>
            <person name="Johnson T.J."/>
            <person name="Youmans B."/>
            <person name="Case K."/>
            <person name="Noll S."/>
        </authorList>
    </citation>
    <scope>NUCLEOTIDE SEQUENCE [LARGE SCALE GENOMIC DNA]</scope>
    <source>
        <strain evidence="4">UMNLAv8</strain>
    </source>
</reference>
<dbReference type="EMBL" id="LVKI01000051">
    <property type="protein sequence ID" value="OAQ06737.1"/>
    <property type="molecule type" value="Genomic_DNA"/>
</dbReference>